<dbReference type="InterPro" id="IPR036188">
    <property type="entry name" value="FAD/NAD-bd_sf"/>
</dbReference>
<proteinExistence type="predicted"/>
<dbReference type="Gene3D" id="3.50.50.60">
    <property type="entry name" value="FAD/NAD(P)-binding domain"/>
    <property type="match status" value="1"/>
</dbReference>
<dbReference type="RefSeq" id="XP_031945880.1">
    <property type="nucleotide sequence ID" value="XM_032086242.1"/>
</dbReference>
<evidence type="ECO:0000313" key="2">
    <source>
        <dbReference type="Proteomes" id="UP000325579"/>
    </source>
</evidence>
<dbReference type="Proteomes" id="UP000325579">
    <property type="component" value="Unassembled WGS sequence"/>
</dbReference>
<reference evidence="1 2" key="1">
    <citation type="submission" date="2019-04" db="EMBL/GenBank/DDBJ databases">
        <authorList>
            <consortium name="DOE Joint Genome Institute"/>
            <person name="Mondo S."/>
            <person name="Kjaerbolling I."/>
            <person name="Vesth T."/>
            <person name="Frisvad J.C."/>
            <person name="Nybo J.L."/>
            <person name="Theobald S."/>
            <person name="Kildgaard S."/>
            <person name="Isbrandt T."/>
            <person name="Kuo A."/>
            <person name="Sato A."/>
            <person name="Lyhne E.K."/>
            <person name="Kogle M.E."/>
            <person name="Wiebenga A."/>
            <person name="Kun R.S."/>
            <person name="Lubbers R.J."/>
            <person name="Makela M.R."/>
            <person name="Barry K."/>
            <person name="Chovatia M."/>
            <person name="Clum A."/>
            <person name="Daum C."/>
            <person name="Haridas S."/>
            <person name="He G."/>
            <person name="LaButti K."/>
            <person name="Lipzen A."/>
            <person name="Riley R."/>
            <person name="Salamov A."/>
            <person name="Simmons B.A."/>
            <person name="Magnuson J.K."/>
            <person name="Henrissat B."/>
            <person name="Mortensen U.H."/>
            <person name="Larsen T.O."/>
            <person name="Devries R.P."/>
            <person name="Grigoriev I.V."/>
            <person name="Machida M."/>
            <person name="Baker S.E."/>
            <person name="Andersen M.R."/>
            <person name="Cantor M.N."/>
            <person name="Hua S.X."/>
        </authorList>
    </citation>
    <scope>NUCLEOTIDE SEQUENCE [LARGE SCALE GENOMIC DNA]</scope>
    <source>
        <strain evidence="1 2">CBS 119388</strain>
    </source>
</reference>
<organism evidence="1 2">
    <name type="scientific">Aspergillus pseudonomiae</name>
    <dbReference type="NCBI Taxonomy" id="1506151"/>
    <lineage>
        <taxon>Eukaryota</taxon>
        <taxon>Fungi</taxon>
        <taxon>Dikarya</taxon>
        <taxon>Ascomycota</taxon>
        <taxon>Pezizomycotina</taxon>
        <taxon>Eurotiomycetes</taxon>
        <taxon>Eurotiomycetidae</taxon>
        <taxon>Eurotiales</taxon>
        <taxon>Aspergillaceae</taxon>
        <taxon>Aspergillus</taxon>
        <taxon>Aspergillus subgen. Circumdati</taxon>
    </lineage>
</organism>
<dbReference type="Gene3D" id="3.30.9.10">
    <property type="entry name" value="D-Amino Acid Oxidase, subunit A, domain 2"/>
    <property type="match status" value="1"/>
</dbReference>
<evidence type="ECO:0000313" key="1">
    <source>
        <dbReference type="EMBL" id="KAE8408561.1"/>
    </source>
</evidence>
<dbReference type="AlphaFoldDB" id="A0A5N7DQ38"/>
<accession>A0A5N6IBR8</accession>
<sequence length="123" mass="13748">MAFEAMEQWEADWRKYFHRSGLAMVARSSSYSCIDGCKRTLDGFGETVEPFHGSEDVRQIYPTFNDDPVCGYRNKDAGWVDSGFVMKDLVYQCVCSGVSFVTGPMGTVSSLVLSTGHAHGRWE</sequence>
<dbReference type="GeneID" id="43670933"/>
<name>A0A5N7DQ38_9EURO</name>
<gene>
    <name evidence="1" type="ORF">BDV37DRAFT_279046</name>
</gene>
<accession>A0A5N7DQ38</accession>
<dbReference type="EMBL" id="ML736743">
    <property type="protein sequence ID" value="KAE8408561.1"/>
    <property type="molecule type" value="Genomic_DNA"/>
</dbReference>
<keyword evidence="2" id="KW-1185">Reference proteome</keyword>
<dbReference type="OrthoDB" id="2219495at2759"/>
<protein>
    <submittedName>
        <fullName evidence="1">Uncharacterized protein</fullName>
    </submittedName>
</protein>